<name>A0AAP3EWD9_MICLU</name>
<dbReference type="Gene3D" id="3.60.21.10">
    <property type="match status" value="1"/>
</dbReference>
<dbReference type="Pfam" id="PF00149">
    <property type="entry name" value="Metallophos"/>
    <property type="match status" value="1"/>
</dbReference>
<dbReference type="PANTHER" id="PTHR11575">
    <property type="entry name" value="5'-NUCLEOTIDASE-RELATED"/>
    <property type="match status" value="1"/>
</dbReference>
<dbReference type="InterPro" id="IPR006179">
    <property type="entry name" value="5_nucleotidase/apyrase"/>
</dbReference>
<evidence type="ECO:0000259" key="4">
    <source>
        <dbReference type="Pfam" id="PF00149"/>
    </source>
</evidence>
<dbReference type="SUPFAM" id="SSF55816">
    <property type="entry name" value="5'-nucleotidase (syn. UDP-sugar hydrolase), C-terminal domain"/>
    <property type="match status" value="1"/>
</dbReference>
<dbReference type="GO" id="GO:0008253">
    <property type="term" value="F:5'-nucleotidase activity"/>
    <property type="evidence" value="ECO:0007669"/>
    <property type="project" value="TreeGrafter"/>
</dbReference>
<proteinExistence type="inferred from homology"/>
<evidence type="ECO:0000259" key="5">
    <source>
        <dbReference type="Pfam" id="PF02872"/>
    </source>
</evidence>
<dbReference type="InterPro" id="IPR006311">
    <property type="entry name" value="TAT_signal"/>
</dbReference>
<dbReference type="PRINTS" id="PR01607">
    <property type="entry name" value="APYRASEFAMLY"/>
</dbReference>
<dbReference type="Proteomes" id="UP001205867">
    <property type="component" value="Unassembled WGS sequence"/>
</dbReference>
<dbReference type="SUPFAM" id="SSF56300">
    <property type="entry name" value="Metallo-dependent phosphatases"/>
    <property type="match status" value="1"/>
</dbReference>
<feature type="compositionally biased region" description="Basic and acidic residues" evidence="3">
    <location>
        <begin position="705"/>
        <end position="726"/>
    </location>
</feature>
<comment type="caution">
    <text evidence="6">The sequence shown here is derived from an EMBL/GenBank/DDBJ whole genome shotgun (WGS) entry which is preliminary data.</text>
</comment>
<evidence type="ECO:0000256" key="1">
    <source>
        <dbReference type="ARBA" id="ARBA00022729"/>
    </source>
</evidence>
<dbReference type="InterPro" id="IPR008334">
    <property type="entry name" value="5'-Nucleotdase_C"/>
</dbReference>
<dbReference type="EMBL" id="JALXKZ020000004">
    <property type="protein sequence ID" value="MCV7628387.1"/>
    <property type="molecule type" value="Genomic_DNA"/>
</dbReference>
<keyword evidence="2" id="KW-0378">Hydrolase</keyword>
<evidence type="ECO:0000256" key="3">
    <source>
        <dbReference type="SAM" id="MobiDB-lite"/>
    </source>
</evidence>
<organism evidence="6 7">
    <name type="scientific">Micrococcus luteus</name>
    <name type="common">Micrococcus lysodeikticus</name>
    <dbReference type="NCBI Taxonomy" id="1270"/>
    <lineage>
        <taxon>Bacteria</taxon>
        <taxon>Bacillati</taxon>
        <taxon>Actinomycetota</taxon>
        <taxon>Actinomycetes</taxon>
        <taxon>Micrococcales</taxon>
        <taxon>Micrococcaceae</taxon>
        <taxon>Micrococcus</taxon>
    </lineage>
</organism>
<comment type="similarity">
    <text evidence="2">Belongs to the 5'-nucleotidase family.</text>
</comment>
<feature type="domain" description="Calcineurin-like phosphoesterase" evidence="4">
    <location>
        <begin position="43"/>
        <end position="264"/>
    </location>
</feature>
<dbReference type="GO" id="GO:0030288">
    <property type="term" value="C:outer membrane-bounded periplasmic space"/>
    <property type="evidence" value="ECO:0007669"/>
    <property type="project" value="TreeGrafter"/>
</dbReference>
<feature type="signal peptide" evidence="2">
    <location>
        <begin position="1"/>
        <end position="30"/>
    </location>
</feature>
<feature type="domain" description="5'-Nucleotidase C-terminal" evidence="5">
    <location>
        <begin position="376"/>
        <end position="528"/>
    </location>
</feature>
<accession>A0AAP3EWD9</accession>
<dbReference type="PROSITE" id="PS51318">
    <property type="entry name" value="TAT"/>
    <property type="match status" value="1"/>
</dbReference>
<feature type="chain" id="PRO_5042668736" evidence="2">
    <location>
        <begin position="31"/>
        <end position="754"/>
    </location>
</feature>
<dbReference type="GO" id="GO:0000166">
    <property type="term" value="F:nucleotide binding"/>
    <property type="evidence" value="ECO:0007669"/>
    <property type="project" value="UniProtKB-KW"/>
</dbReference>
<gene>
    <name evidence="6" type="ORF">M3A82_003370</name>
</gene>
<feature type="region of interest" description="Disordered" evidence="3">
    <location>
        <begin position="684"/>
        <end position="739"/>
    </location>
</feature>
<evidence type="ECO:0000313" key="6">
    <source>
        <dbReference type="EMBL" id="MCV7628387.1"/>
    </source>
</evidence>
<feature type="compositionally biased region" description="Pro residues" evidence="3">
    <location>
        <begin position="688"/>
        <end position="697"/>
    </location>
</feature>
<reference evidence="6" key="1">
    <citation type="submission" date="2023-06" db="EMBL/GenBank/DDBJ databases">
        <title>lsaBGC provides a comprehensive framework for evolutionary analysis of biosynthetic gene clusters within focal taxa.</title>
        <authorList>
            <person name="Salamzade R."/>
            <person name="Sandstrom S."/>
            <person name="Kalan L.R."/>
        </authorList>
    </citation>
    <scope>NUCLEOTIDE SEQUENCE</scope>
    <source>
        <strain evidence="6">P3-SID899</strain>
    </source>
</reference>
<evidence type="ECO:0000256" key="2">
    <source>
        <dbReference type="RuleBase" id="RU362119"/>
    </source>
</evidence>
<keyword evidence="1 2" id="KW-0732">Signal</keyword>
<dbReference type="InterPro" id="IPR004843">
    <property type="entry name" value="Calcineurin-like_PHP"/>
</dbReference>
<dbReference type="GO" id="GO:0009166">
    <property type="term" value="P:nucleotide catabolic process"/>
    <property type="evidence" value="ECO:0007669"/>
    <property type="project" value="InterPro"/>
</dbReference>
<evidence type="ECO:0000313" key="7">
    <source>
        <dbReference type="Proteomes" id="UP001205867"/>
    </source>
</evidence>
<dbReference type="AlphaFoldDB" id="A0AAP3EWD9"/>
<dbReference type="InterPro" id="IPR029052">
    <property type="entry name" value="Metallo-depent_PP-like"/>
</dbReference>
<keyword evidence="2" id="KW-0547">Nucleotide-binding</keyword>
<dbReference type="Gene3D" id="3.90.780.10">
    <property type="entry name" value="5'-Nucleotidase, C-terminal domain"/>
    <property type="match status" value="1"/>
</dbReference>
<dbReference type="InterPro" id="IPR036907">
    <property type="entry name" value="5'-Nucleotdase_C_sf"/>
</dbReference>
<protein>
    <submittedName>
        <fullName evidence="6">5'-nucleotidase C-terminal domain-containing protein</fullName>
    </submittedName>
</protein>
<dbReference type="Pfam" id="PF02872">
    <property type="entry name" value="5_nucleotid_C"/>
    <property type="match status" value="1"/>
</dbReference>
<dbReference type="GO" id="GO:0008768">
    <property type="term" value="F:UDP-sugar diphosphatase activity"/>
    <property type="evidence" value="ECO:0007669"/>
    <property type="project" value="TreeGrafter"/>
</dbReference>
<dbReference type="PANTHER" id="PTHR11575:SF24">
    <property type="entry name" value="5'-NUCLEOTIDASE"/>
    <property type="match status" value="1"/>
</dbReference>
<sequence>MPSLFRRRAVTTAACTVLVLAPASAAPALAVETAAADETTISILSFNDFHGALSADYIGTQFADTVEDYRTAFEAEHGAGSTLLTSAGDLIGGSKSVSNVQQDNPTIDVMNALGLASLTAGNHEFDKGLDDLQGRVESRAQFPVLSANLVDPTSKEPVLTSHAVFDVDGVRVAVIGASPNELYATTTGAGLKGNEVLDEVAAVNAVADELEAQDAADVIVASYHDGAAGAGELAAERAARAEFDRIVGETSSAVDVIFNAHTHQLYRYDTAAGGAHRPVIQAGASGSHLAAVELTVGADGEVTGLTPRLLARSTQAPAEAAAESPVTAQVYAIEQEAVAVFEDLQGEVVADLSASITTDYQKLIDAGGSWKAGGTRAAETTLGTWVGDAVKHAAEQANPEVDLGVTNPGGLRSELLTDRFTDGGAFPAKPADLVGRLTLGELLDMAPFGNTITYFDIPGSSIKLALEENWRNDVRKFTLGWSEELTWTYDESRPQGDKVTGVWIDGEPLQADRMYTVASQSFLADDTWTTLGDPTKAPDGYTAFATGRQNFVNMGLLDSQAITDYARAQDAARGAVAPDFGKNGVPVTDAPASVEAGQAVGLTLGDLVVDSDGAPAATAVDVAFRTAEGTETALGTVTVPAGSETVTLSGITAPAAAGTGELVMTVRYADGSTTVVRHALEVTAAPAPTEPEQPAPTHPGKGHGKGHDKGADHPGKGRVKGEDHPGKGRGVQRGAATHPVFSAQAWLTAAGLPR</sequence>